<proteinExistence type="predicted"/>
<dbReference type="SUPFAM" id="SSF57903">
    <property type="entry name" value="FYVE/PHD zinc finger"/>
    <property type="match status" value="3"/>
</dbReference>
<dbReference type="Gramene" id="TVU43803">
    <property type="protein sequence ID" value="TVU43803"/>
    <property type="gene ID" value="EJB05_10298"/>
</dbReference>
<sequence length="564" mass="62444">MATEGAAASRRPPLAPPPKRRASGDQQPSDVLTYKRRRRANNSNSSATNSGSGPNTAQMTTVSSRTANPQQAGRQALTRPWRSWKDTLEGFLQSPGANQGSGGIQNCVRDALRYNGCQPLQQLTQGNLTDSHGEAQESPSGLVHSRQNNGTLVPLNDETKASLDTNKAMCNNALFEILVSEKFALLCDSLAATFHINKPDEVIGLANIDARMRNGDYARKPELFYRDIKQIWEKFEQIGREMAGLASSLSVISRASYRKQASGLSEIDVTEHKTEETSLVGVAHKVQRESTPTQLTPCDSGHSSIPKRTGTSRLDGVQNCKDCGKKADSEGRIICDRCECTYHVSCLNGDLEDVPVKWFCPACMESALVAIDNNNDGRTHEDCNVCEWLDIVKPKEDPEAISRTELAAETQESAVDDDSEPDLSTTALSNLCKHCGTCEDEDKKFLVCGHPYCSYKFYHIRCLKESQIAKEKQKNRACWYCPSCLCRGCFKDRDDEYTVLCDGCDDAYHIYCMKPPRTSIPKGQWYCTSCSMLRATDGLRKYEKSIMQGIKNIHDTKKVQGVAS</sequence>
<reference evidence="7 8" key="1">
    <citation type="journal article" date="2019" name="Sci. Rep.">
        <title>A high-quality genome of Eragrostis curvula grass provides insights into Poaceae evolution and supports new strategies to enhance forage quality.</title>
        <authorList>
            <person name="Carballo J."/>
            <person name="Santos B.A.C.M."/>
            <person name="Zappacosta D."/>
            <person name="Garbus I."/>
            <person name="Selva J.P."/>
            <person name="Gallo C.A."/>
            <person name="Diaz A."/>
            <person name="Albertini E."/>
            <person name="Caccamo M."/>
            <person name="Echenique V."/>
        </authorList>
    </citation>
    <scope>NUCLEOTIDE SEQUENCE [LARGE SCALE GENOMIC DNA]</scope>
    <source>
        <strain evidence="8">cv. Victoria</strain>
        <tissue evidence="7">Leaf</tissue>
    </source>
</reference>
<feature type="domain" description="PHD-type" evidence="6">
    <location>
        <begin position="429"/>
        <end position="487"/>
    </location>
</feature>
<dbReference type="PANTHER" id="PTHR47162:SF9">
    <property type="entry name" value="PHD FINGER PROTEIN EHD3-LIKE"/>
    <property type="match status" value="1"/>
</dbReference>
<dbReference type="InterPro" id="IPR011011">
    <property type="entry name" value="Znf_FYVE_PHD"/>
</dbReference>
<dbReference type="PANTHER" id="PTHR47162">
    <property type="entry name" value="OS02G0192300 PROTEIN"/>
    <property type="match status" value="1"/>
</dbReference>
<evidence type="ECO:0000259" key="6">
    <source>
        <dbReference type="PROSITE" id="PS50016"/>
    </source>
</evidence>
<name>A0A5J9W7A1_9POAL</name>
<keyword evidence="8" id="KW-1185">Reference proteome</keyword>
<feature type="region of interest" description="Disordered" evidence="5">
    <location>
        <begin position="1"/>
        <end position="82"/>
    </location>
</feature>
<evidence type="ECO:0000256" key="1">
    <source>
        <dbReference type="ARBA" id="ARBA00022723"/>
    </source>
</evidence>
<dbReference type="GO" id="GO:0008270">
    <property type="term" value="F:zinc ion binding"/>
    <property type="evidence" value="ECO:0007669"/>
    <property type="project" value="UniProtKB-KW"/>
</dbReference>
<evidence type="ECO:0000313" key="8">
    <source>
        <dbReference type="Proteomes" id="UP000324897"/>
    </source>
</evidence>
<dbReference type="OrthoDB" id="1903104at2759"/>
<dbReference type="Gene3D" id="2.30.30.1150">
    <property type="match status" value="1"/>
</dbReference>
<dbReference type="InterPro" id="IPR013083">
    <property type="entry name" value="Znf_RING/FYVE/PHD"/>
</dbReference>
<dbReference type="EMBL" id="RWGY01000005">
    <property type="protein sequence ID" value="TVU43803.1"/>
    <property type="molecule type" value="Genomic_DNA"/>
</dbReference>
<dbReference type="InterPro" id="IPR001965">
    <property type="entry name" value="Znf_PHD"/>
</dbReference>
<evidence type="ECO:0000256" key="4">
    <source>
        <dbReference type="PROSITE-ProRule" id="PRU00146"/>
    </source>
</evidence>
<dbReference type="Pfam" id="PF00628">
    <property type="entry name" value="PHD"/>
    <property type="match status" value="2"/>
</dbReference>
<evidence type="ECO:0000256" key="2">
    <source>
        <dbReference type="ARBA" id="ARBA00022771"/>
    </source>
</evidence>
<dbReference type="Proteomes" id="UP000324897">
    <property type="component" value="Unassembled WGS sequence"/>
</dbReference>
<dbReference type="Gene3D" id="3.30.40.10">
    <property type="entry name" value="Zinc/RING finger domain, C3HC4 (zinc finger)"/>
    <property type="match status" value="1"/>
</dbReference>
<keyword evidence="2 4" id="KW-0863">Zinc-finger</keyword>
<keyword evidence="3" id="KW-0862">Zinc</keyword>
<feature type="region of interest" description="Disordered" evidence="5">
    <location>
        <begin position="129"/>
        <end position="156"/>
    </location>
</feature>
<evidence type="ECO:0000313" key="7">
    <source>
        <dbReference type="EMBL" id="TVU43803.1"/>
    </source>
</evidence>
<dbReference type="SMART" id="SM00249">
    <property type="entry name" value="PHD"/>
    <property type="match status" value="3"/>
</dbReference>
<organism evidence="7 8">
    <name type="scientific">Eragrostis curvula</name>
    <name type="common">weeping love grass</name>
    <dbReference type="NCBI Taxonomy" id="38414"/>
    <lineage>
        <taxon>Eukaryota</taxon>
        <taxon>Viridiplantae</taxon>
        <taxon>Streptophyta</taxon>
        <taxon>Embryophyta</taxon>
        <taxon>Tracheophyta</taxon>
        <taxon>Spermatophyta</taxon>
        <taxon>Magnoliopsida</taxon>
        <taxon>Liliopsida</taxon>
        <taxon>Poales</taxon>
        <taxon>Poaceae</taxon>
        <taxon>PACMAD clade</taxon>
        <taxon>Chloridoideae</taxon>
        <taxon>Eragrostideae</taxon>
        <taxon>Eragrostidinae</taxon>
        <taxon>Eragrostis</taxon>
    </lineage>
</organism>
<feature type="compositionally biased region" description="Polar residues" evidence="5">
    <location>
        <begin position="57"/>
        <end position="73"/>
    </location>
</feature>
<dbReference type="CDD" id="cd15543">
    <property type="entry name" value="PHD_RSF1"/>
    <property type="match status" value="1"/>
</dbReference>
<evidence type="ECO:0000256" key="5">
    <source>
        <dbReference type="SAM" id="MobiDB-lite"/>
    </source>
</evidence>
<dbReference type="PROSITE" id="PS50016">
    <property type="entry name" value="ZF_PHD_2"/>
    <property type="match status" value="3"/>
</dbReference>
<comment type="caution">
    <text evidence="7">The sequence shown here is derived from an EMBL/GenBank/DDBJ whole genome shotgun (WGS) entry which is preliminary data.</text>
</comment>
<dbReference type="AlphaFoldDB" id="A0A5J9W7A1"/>
<accession>A0A5J9W7A1</accession>
<keyword evidence="1" id="KW-0479">Metal-binding</keyword>
<feature type="compositionally biased region" description="Low complexity" evidence="5">
    <location>
        <begin position="1"/>
        <end position="12"/>
    </location>
</feature>
<evidence type="ECO:0000256" key="3">
    <source>
        <dbReference type="ARBA" id="ARBA00022833"/>
    </source>
</evidence>
<dbReference type="InterPro" id="IPR019787">
    <property type="entry name" value="Znf_PHD-finger"/>
</dbReference>
<feature type="compositionally biased region" description="Low complexity" evidence="5">
    <location>
        <begin position="41"/>
        <end position="56"/>
    </location>
</feature>
<feature type="domain" description="PHD-type" evidence="6">
    <location>
        <begin position="317"/>
        <end position="366"/>
    </location>
</feature>
<gene>
    <name evidence="7" type="ORF">EJB05_10298</name>
</gene>
<protein>
    <recommendedName>
        <fullName evidence="6">PHD-type domain-containing protein</fullName>
    </recommendedName>
</protein>
<feature type="domain" description="PHD-type" evidence="6">
    <location>
        <begin position="483"/>
        <end position="533"/>
    </location>
</feature>